<dbReference type="Proteomes" id="UP000237105">
    <property type="component" value="Unassembled WGS sequence"/>
</dbReference>
<feature type="compositionally biased region" description="Low complexity" evidence="1">
    <location>
        <begin position="20"/>
        <end position="32"/>
    </location>
</feature>
<feature type="region of interest" description="Disordered" evidence="1">
    <location>
        <begin position="1"/>
        <end position="43"/>
    </location>
</feature>
<sequence>METRWAARKRPRGLKPYKLSPNGPSPSNQSPPVRLKGTFRLKE</sequence>
<evidence type="ECO:0000256" key="1">
    <source>
        <dbReference type="SAM" id="MobiDB-lite"/>
    </source>
</evidence>
<keyword evidence="3" id="KW-1185">Reference proteome</keyword>
<gene>
    <name evidence="2" type="ORF">PanWU01x14_276230</name>
</gene>
<evidence type="ECO:0000313" key="3">
    <source>
        <dbReference type="Proteomes" id="UP000237105"/>
    </source>
</evidence>
<feature type="compositionally biased region" description="Basic residues" evidence="1">
    <location>
        <begin position="1"/>
        <end position="15"/>
    </location>
</feature>
<accession>A0A2P5B2Z3</accession>
<dbReference type="AlphaFoldDB" id="A0A2P5B2Z3"/>
<name>A0A2P5B2Z3_PARAD</name>
<proteinExistence type="predicted"/>
<evidence type="ECO:0000313" key="2">
    <source>
        <dbReference type="EMBL" id="PON43149.1"/>
    </source>
</evidence>
<protein>
    <submittedName>
        <fullName evidence="2">Uncharacterized protein</fullName>
    </submittedName>
</protein>
<organism evidence="2 3">
    <name type="scientific">Parasponia andersonii</name>
    <name type="common">Sponia andersonii</name>
    <dbReference type="NCBI Taxonomy" id="3476"/>
    <lineage>
        <taxon>Eukaryota</taxon>
        <taxon>Viridiplantae</taxon>
        <taxon>Streptophyta</taxon>
        <taxon>Embryophyta</taxon>
        <taxon>Tracheophyta</taxon>
        <taxon>Spermatophyta</taxon>
        <taxon>Magnoliopsida</taxon>
        <taxon>eudicotyledons</taxon>
        <taxon>Gunneridae</taxon>
        <taxon>Pentapetalae</taxon>
        <taxon>rosids</taxon>
        <taxon>fabids</taxon>
        <taxon>Rosales</taxon>
        <taxon>Cannabaceae</taxon>
        <taxon>Parasponia</taxon>
    </lineage>
</organism>
<reference evidence="3" key="1">
    <citation type="submission" date="2016-06" db="EMBL/GenBank/DDBJ databases">
        <title>Parallel loss of symbiosis genes in relatives of nitrogen-fixing non-legume Parasponia.</title>
        <authorList>
            <person name="Van Velzen R."/>
            <person name="Holmer R."/>
            <person name="Bu F."/>
            <person name="Rutten L."/>
            <person name="Van Zeijl A."/>
            <person name="Liu W."/>
            <person name="Santuari L."/>
            <person name="Cao Q."/>
            <person name="Sharma T."/>
            <person name="Shen D."/>
            <person name="Roswanjaya Y."/>
            <person name="Wardhani T."/>
            <person name="Kalhor M.S."/>
            <person name="Jansen J."/>
            <person name="Van den Hoogen J."/>
            <person name="Gungor B."/>
            <person name="Hartog M."/>
            <person name="Hontelez J."/>
            <person name="Verver J."/>
            <person name="Yang W.-C."/>
            <person name="Schijlen E."/>
            <person name="Repin R."/>
            <person name="Schilthuizen M."/>
            <person name="Schranz E."/>
            <person name="Heidstra R."/>
            <person name="Miyata K."/>
            <person name="Fedorova E."/>
            <person name="Kohlen W."/>
            <person name="Bisseling T."/>
            <person name="Smit S."/>
            <person name="Geurts R."/>
        </authorList>
    </citation>
    <scope>NUCLEOTIDE SEQUENCE [LARGE SCALE GENOMIC DNA]</scope>
    <source>
        <strain evidence="3">cv. WU1-14</strain>
    </source>
</reference>
<comment type="caution">
    <text evidence="2">The sequence shown here is derived from an EMBL/GenBank/DDBJ whole genome shotgun (WGS) entry which is preliminary data.</text>
</comment>
<dbReference type="EMBL" id="JXTB01000376">
    <property type="protein sequence ID" value="PON43149.1"/>
    <property type="molecule type" value="Genomic_DNA"/>
</dbReference>